<comment type="caution">
    <text evidence="1">The sequence shown here is derived from an EMBL/GenBank/DDBJ whole genome shotgun (WGS) entry which is preliminary data.</text>
</comment>
<protein>
    <submittedName>
        <fullName evidence="1">Uncharacterized protein</fullName>
    </submittedName>
</protein>
<name>A0A0M0K7I9_9EUKA</name>
<keyword evidence="2" id="KW-1185">Reference proteome</keyword>
<organism evidence="1 2">
    <name type="scientific">Chrysochromulina tobinii</name>
    <dbReference type="NCBI Taxonomy" id="1460289"/>
    <lineage>
        <taxon>Eukaryota</taxon>
        <taxon>Haptista</taxon>
        <taxon>Haptophyta</taxon>
        <taxon>Prymnesiophyceae</taxon>
        <taxon>Prymnesiales</taxon>
        <taxon>Chrysochromulinaceae</taxon>
        <taxon>Chrysochromulina</taxon>
    </lineage>
</organism>
<evidence type="ECO:0000313" key="1">
    <source>
        <dbReference type="EMBL" id="KOO34785.1"/>
    </source>
</evidence>
<evidence type="ECO:0000313" key="2">
    <source>
        <dbReference type="Proteomes" id="UP000037460"/>
    </source>
</evidence>
<sequence>MLSSSNLNKVRTALTFSASAIARAPSAPILLRPTSRNSVRTAMNFSASAIALAPSSPILLLPRSSSVTTAMNFRSDAIRMASAGCRLWSQKSAAVWSHVMPESMMPFSAPILASFLANSTSNLFWSKLQLLSTDVAGMR</sequence>
<dbReference type="EMBL" id="JWZX01001090">
    <property type="protein sequence ID" value="KOO34785.1"/>
    <property type="molecule type" value="Genomic_DNA"/>
</dbReference>
<dbReference type="AlphaFoldDB" id="A0A0M0K7I9"/>
<gene>
    <name evidence="1" type="ORF">Ctob_015295</name>
</gene>
<accession>A0A0M0K7I9</accession>
<dbReference type="Proteomes" id="UP000037460">
    <property type="component" value="Unassembled WGS sequence"/>
</dbReference>
<proteinExistence type="predicted"/>
<reference evidence="2" key="1">
    <citation type="journal article" date="2015" name="PLoS Genet.">
        <title>Genome Sequence and Transcriptome Analyses of Chrysochromulina tobin: Metabolic Tools for Enhanced Algal Fitness in the Prominent Order Prymnesiales (Haptophyceae).</title>
        <authorList>
            <person name="Hovde B.T."/>
            <person name="Deodato C.R."/>
            <person name="Hunsperger H.M."/>
            <person name="Ryken S.A."/>
            <person name="Yost W."/>
            <person name="Jha R.K."/>
            <person name="Patterson J."/>
            <person name="Monnat R.J. Jr."/>
            <person name="Barlow S.B."/>
            <person name="Starkenburg S.R."/>
            <person name="Cattolico R.A."/>
        </authorList>
    </citation>
    <scope>NUCLEOTIDE SEQUENCE</scope>
    <source>
        <strain evidence="2">CCMP291</strain>
    </source>
</reference>